<keyword evidence="3" id="KW-1185">Reference proteome</keyword>
<evidence type="ECO:0000313" key="3">
    <source>
        <dbReference type="Proteomes" id="UP001165082"/>
    </source>
</evidence>
<sequence>PPVPSFASPASTSSATSTAASTETMTTLSTVFEPLSEEDEEDIANIAAPSVSTAPSNAPSTSDNTTMMMLDPVSSAISTMDTDPAEDSAAAAAFSDKAAVFDDPTPSQPCTLSQLVMQ</sequence>
<comment type="caution">
    <text evidence="2">The sequence shown here is derived from an EMBL/GenBank/DDBJ whole genome shotgun (WGS) entry which is preliminary data.</text>
</comment>
<dbReference type="Proteomes" id="UP001165082">
    <property type="component" value="Unassembled WGS sequence"/>
</dbReference>
<feature type="region of interest" description="Disordered" evidence="1">
    <location>
        <begin position="47"/>
        <end position="67"/>
    </location>
</feature>
<accession>A0A9W7AA21</accession>
<feature type="non-terminal residue" evidence="2">
    <location>
        <position position="118"/>
    </location>
</feature>
<feature type="region of interest" description="Disordered" evidence="1">
    <location>
        <begin position="1"/>
        <end position="27"/>
    </location>
</feature>
<evidence type="ECO:0000256" key="1">
    <source>
        <dbReference type="SAM" id="MobiDB-lite"/>
    </source>
</evidence>
<protein>
    <submittedName>
        <fullName evidence="2">Uncharacterized protein</fullName>
    </submittedName>
</protein>
<dbReference type="AlphaFoldDB" id="A0A9W7AA21"/>
<name>A0A9W7AA21_9STRA</name>
<feature type="compositionally biased region" description="Polar residues" evidence="1">
    <location>
        <begin position="50"/>
        <end position="67"/>
    </location>
</feature>
<organism evidence="2 3">
    <name type="scientific">Triparma retinervis</name>
    <dbReference type="NCBI Taxonomy" id="2557542"/>
    <lineage>
        <taxon>Eukaryota</taxon>
        <taxon>Sar</taxon>
        <taxon>Stramenopiles</taxon>
        <taxon>Ochrophyta</taxon>
        <taxon>Bolidophyceae</taxon>
        <taxon>Parmales</taxon>
        <taxon>Triparmaceae</taxon>
        <taxon>Triparma</taxon>
    </lineage>
</organism>
<evidence type="ECO:0000313" key="2">
    <source>
        <dbReference type="EMBL" id="GMH66886.1"/>
    </source>
</evidence>
<feature type="non-terminal residue" evidence="2">
    <location>
        <position position="1"/>
    </location>
</feature>
<proteinExistence type="predicted"/>
<reference evidence="2" key="1">
    <citation type="submission" date="2022-07" db="EMBL/GenBank/DDBJ databases">
        <title>Genome analysis of Parmales, a sister group of diatoms, reveals the evolutionary specialization of diatoms from phago-mixotrophs to photoautotrophs.</title>
        <authorList>
            <person name="Ban H."/>
            <person name="Sato S."/>
            <person name="Yoshikawa S."/>
            <person name="Kazumasa Y."/>
            <person name="Nakamura Y."/>
            <person name="Ichinomiya M."/>
            <person name="Saitoh K."/>
            <person name="Sato N."/>
            <person name="Blanc-Mathieu R."/>
            <person name="Endo H."/>
            <person name="Kuwata A."/>
            <person name="Ogata H."/>
        </authorList>
    </citation>
    <scope>NUCLEOTIDE SEQUENCE</scope>
</reference>
<gene>
    <name evidence="2" type="ORF">TrRE_jg4005</name>
</gene>
<dbReference type="EMBL" id="BRXZ01004022">
    <property type="protein sequence ID" value="GMH66886.1"/>
    <property type="molecule type" value="Genomic_DNA"/>
</dbReference>